<evidence type="ECO:0000256" key="1">
    <source>
        <dbReference type="SAM" id="MobiDB-lite"/>
    </source>
</evidence>
<name>A0ABD0ULU6_DENTH</name>
<accession>A0ABD0ULU6</accession>
<gene>
    <name evidence="2" type="ORF">M5K25_019341</name>
</gene>
<dbReference type="Proteomes" id="UP001552299">
    <property type="component" value="Unassembled WGS sequence"/>
</dbReference>
<sequence length="92" mass="10769">MTEVPTIWPEKSTNREKVNLQSQRAPVFASDKKCPNFRSDRKGNSSKERSRTATEEPKKRRLQSILRSNEAEQQRRKEKMKGKPYGLYGPFN</sequence>
<comment type="caution">
    <text evidence="2">The sequence shown here is derived from an EMBL/GenBank/DDBJ whole genome shotgun (WGS) entry which is preliminary data.</text>
</comment>
<feature type="compositionally biased region" description="Basic and acidic residues" evidence="1">
    <location>
        <begin position="30"/>
        <end position="58"/>
    </location>
</feature>
<keyword evidence="3" id="KW-1185">Reference proteome</keyword>
<evidence type="ECO:0000313" key="3">
    <source>
        <dbReference type="Proteomes" id="UP001552299"/>
    </source>
</evidence>
<proteinExistence type="predicted"/>
<reference evidence="2 3" key="1">
    <citation type="journal article" date="2024" name="Plant Biotechnol. J.">
        <title>Dendrobium thyrsiflorum genome and its molecular insights into genes involved in important horticultural traits.</title>
        <authorList>
            <person name="Chen B."/>
            <person name="Wang J.Y."/>
            <person name="Zheng P.J."/>
            <person name="Li K.L."/>
            <person name="Liang Y.M."/>
            <person name="Chen X.F."/>
            <person name="Zhang C."/>
            <person name="Zhao X."/>
            <person name="He X."/>
            <person name="Zhang G.Q."/>
            <person name="Liu Z.J."/>
            <person name="Xu Q."/>
        </authorList>
    </citation>
    <scope>NUCLEOTIDE SEQUENCE [LARGE SCALE GENOMIC DNA]</scope>
    <source>
        <strain evidence="2">GZMU011</strain>
    </source>
</reference>
<evidence type="ECO:0000313" key="2">
    <source>
        <dbReference type="EMBL" id="KAL0911218.1"/>
    </source>
</evidence>
<protein>
    <submittedName>
        <fullName evidence="2">Uncharacterized protein</fullName>
    </submittedName>
</protein>
<dbReference type="EMBL" id="JANQDX010000015">
    <property type="protein sequence ID" value="KAL0911218.1"/>
    <property type="molecule type" value="Genomic_DNA"/>
</dbReference>
<organism evidence="2 3">
    <name type="scientific">Dendrobium thyrsiflorum</name>
    <name type="common">Pinecone-like raceme dendrobium</name>
    <name type="synonym">Orchid</name>
    <dbReference type="NCBI Taxonomy" id="117978"/>
    <lineage>
        <taxon>Eukaryota</taxon>
        <taxon>Viridiplantae</taxon>
        <taxon>Streptophyta</taxon>
        <taxon>Embryophyta</taxon>
        <taxon>Tracheophyta</taxon>
        <taxon>Spermatophyta</taxon>
        <taxon>Magnoliopsida</taxon>
        <taxon>Liliopsida</taxon>
        <taxon>Asparagales</taxon>
        <taxon>Orchidaceae</taxon>
        <taxon>Epidendroideae</taxon>
        <taxon>Malaxideae</taxon>
        <taxon>Dendrobiinae</taxon>
        <taxon>Dendrobium</taxon>
    </lineage>
</organism>
<dbReference type="AlphaFoldDB" id="A0ABD0ULU6"/>
<feature type="region of interest" description="Disordered" evidence="1">
    <location>
        <begin position="1"/>
        <end position="92"/>
    </location>
</feature>